<proteinExistence type="predicted"/>
<accession>A0ABR3RE89</accession>
<name>A0ABR3RE89_9PLEO</name>
<protein>
    <submittedName>
        <fullName evidence="2">Uncharacterized protein</fullName>
    </submittedName>
</protein>
<gene>
    <name evidence="2" type="ORF">SLS60_006152</name>
</gene>
<reference evidence="2 3" key="1">
    <citation type="submission" date="2024-02" db="EMBL/GenBank/DDBJ databases">
        <title>De novo assembly and annotation of 12 fungi associated with fruit tree decline syndrome in Ontario, Canada.</title>
        <authorList>
            <person name="Sulman M."/>
            <person name="Ellouze W."/>
            <person name="Ilyukhin E."/>
        </authorList>
    </citation>
    <scope>NUCLEOTIDE SEQUENCE [LARGE SCALE GENOMIC DNA]</scope>
    <source>
        <strain evidence="2 3">M42-189</strain>
    </source>
</reference>
<feature type="chain" id="PRO_5047049651" evidence="1">
    <location>
        <begin position="20"/>
        <end position="113"/>
    </location>
</feature>
<dbReference type="Proteomes" id="UP001521785">
    <property type="component" value="Unassembled WGS sequence"/>
</dbReference>
<evidence type="ECO:0000313" key="3">
    <source>
        <dbReference type="Proteomes" id="UP001521785"/>
    </source>
</evidence>
<evidence type="ECO:0000256" key="1">
    <source>
        <dbReference type="SAM" id="SignalP"/>
    </source>
</evidence>
<dbReference type="EMBL" id="JAKJXO020000007">
    <property type="protein sequence ID" value="KAL1602731.1"/>
    <property type="molecule type" value="Genomic_DNA"/>
</dbReference>
<feature type="signal peptide" evidence="1">
    <location>
        <begin position="1"/>
        <end position="19"/>
    </location>
</feature>
<comment type="caution">
    <text evidence="2">The sequence shown here is derived from an EMBL/GenBank/DDBJ whole genome shotgun (WGS) entry which is preliminary data.</text>
</comment>
<evidence type="ECO:0000313" key="2">
    <source>
        <dbReference type="EMBL" id="KAL1602731.1"/>
    </source>
</evidence>
<organism evidence="2 3">
    <name type="scientific">Paraconiothyrium brasiliense</name>
    <dbReference type="NCBI Taxonomy" id="300254"/>
    <lineage>
        <taxon>Eukaryota</taxon>
        <taxon>Fungi</taxon>
        <taxon>Dikarya</taxon>
        <taxon>Ascomycota</taxon>
        <taxon>Pezizomycotina</taxon>
        <taxon>Dothideomycetes</taxon>
        <taxon>Pleosporomycetidae</taxon>
        <taxon>Pleosporales</taxon>
        <taxon>Massarineae</taxon>
        <taxon>Didymosphaeriaceae</taxon>
        <taxon>Paraconiothyrium</taxon>
    </lineage>
</organism>
<sequence>MKLTSIIAAVLSMAVVTVAAPVAVAEAEELRNKMRNMHNWSFCFRRGDQVLDTQTRQYRGEWASEMPLQDLRAQEKVVENVAGRCKSTKLQELGEQNNVSGCRGVKKALDRHI</sequence>
<keyword evidence="3" id="KW-1185">Reference proteome</keyword>
<keyword evidence="1" id="KW-0732">Signal</keyword>